<organism evidence="2 3">
    <name type="scientific">Terrihalobacillus insolitus</name>
    <dbReference type="NCBI Taxonomy" id="2950438"/>
    <lineage>
        <taxon>Bacteria</taxon>
        <taxon>Bacillati</taxon>
        <taxon>Bacillota</taxon>
        <taxon>Bacilli</taxon>
        <taxon>Bacillales</taxon>
        <taxon>Bacillaceae</taxon>
        <taxon>Terrihalobacillus</taxon>
    </lineage>
</organism>
<dbReference type="AlphaFoldDB" id="A0A9X3WX44"/>
<name>A0A9X3WX44_9BACI</name>
<dbReference type="Proteomes" id="UP001145050">
    <property type="component" value="Unassembled WGS sequence"/>
</dbReference>
<gene>
    <name evidence="2" type="ORF">NC797_14910</name>
</gene>
<sequence length="318" mass="36640">MLKKLLPIFLVTLLALLLVGIKFYPELKDMMVNEDDYEAQGNKELIKDADSSSETNEKPEIDSAKHKDKTKPEKFPFREKAEEELAKKYPDKFNIAKKMYYAWDYIDNAQGEYEYGSPNIGDIQQVQFYVDFVKKKNRAKYERLQDGKVTETINLLLKDSNAIRQKPKTNIFTKEPVTTDNQQRYIGLFNSVITNSEWYTLVYNNYSDWNYKVDEKYGMPVYQIEGELSEKKSEDLAGPFTMVVSKDTGALLALKCYGQDNEVILYLKAKEIKINQGVSDDVFQLDVSGDKEVSNKEFNLSGIENYEKKPGGVETSND</sequence>
<dbReference type="EMBL" id="JAMQKB010000021">
    <property type="protein sequence ID" value="MDC3425796.1"/>
    <property type="molecule type" value="Genomic_DNA"/>
</dbReference>
<protein>
    <submittedName>
        <fullName evidence="2">Uncharacterized protein</fullName>
    </submittedName>
</protein>
<proteinExistence type="predicted"/>
<evidence type="ECO:0000256" key="1">
    <source>
        <dbReference type="SAM" id="MobiDB-lite"/>
    </source>
</evidence>
<reference evidence="2" key="1">
    <citation type="submission" date="2022-06" db="EMBL/GenBank/DDBJ databases">
        <title>Aquibacillus sp. a new bacterium isolated from soil saline samples.</title>
        <authorList>
            <person name="Galisteo C."/>
            <person name="De La Haba R."/>
            <person name="Sanchez-Porro C."/>
            <person name="Ventosa A."/>
        </authorList>
    </citation>
    <scope>NUCLEOTIDE SEQUENCE</scope>
    <source>
        <strain evidence="2">3ASR75-11</strain>
    </source>
</reference>
<evidence type="ECO:0000313" key="2">
    <source>
        <dbReference type="EMBL" id="MDC3425796.1"/>
    </source>
</evidence>
<comment type="caution">
    <text evidence="2">The sequence shown here is derived from an EMBL/GenBank/DDBJ whole genome shotgun (WGS) entry which is preliminary data.</text>
</comment>
<dbReference type="RefSeq" id="WP_272437614.1">
    <property type="nucleotide sequence ID" value="NZ_JAMQKB010000021.1"/>
</dbReference>
<feature type="region of interest" description="Disordered" evidence="1">
    <location>
        <begin position="45"/>
        <end position="76"/>
    </location>
</feature>
<accession>A0A9X3WX44</accession>
<keyword evidence="3" id="KW-1185">Reference proteome</keyword>
<evidence type="ECO:0000313" key="3">
    <source>
        <dbReference type="Proteomes" id="UP001145050"/>
    </source>
</evidence>